<dbReference type="Proteomes" id="UP000722485">
    <property type="component" value="Unassembled WGS sequence"/>
</dbReference>
<keyword evidence="1" id="KW-1133">Transmembrane helix</keyword>
<keyword evidence="3" id="KW-1185">Reference proteome</keyword>
<gene>
    <name evidence="2" type="ORF">G7Z17_g7006</name>
</gene>
<name>A0A9P5LEL6_9HYPO</name>
<accession>A0A9P5LEL6</accession>
<sequence>MLSRTIGPVDVLVTGWLLLAIAAAVIIARLYLRLKIQNRSLIWSDSLMCAAWVVAAIATTSNVIFSELGALQPGLRMTLKGQTGTFALREHVRLLM</sequence>
<keyword evidence="1" id="KW-0812">Transmembrane</keyword>
<keyword evidence="1" id="KW-0472">Membrane</keyword>
<protein>
    <submittedName>
        <fullName evidence="2">Uncharacterized protein</fullName>
    </submittedName>
</protein>
<evidence type="ECO:0000256" key="1">
    <source>
        <dbReference type="SAM" id="Phobius"/>
    </source>
</evidence>
<proteinExistence type="predicted"/>
<reference evidence="2" key="1">
    <citation type="submission" date="2020-03" db="EMBL/GenBank/DDBJ databases">
        <title>Draft Genome Sequence of Cylindrodendrum hubeiense.</title>
        <authorList>
            <person name="Buettner E."/>
            <person name="Kellner H."/>
        </authorList>
    </citation>
    <scope>NUCLEOTIDE SEQUENCE</scope>
    <source>
        <strain evidence="2">IHI 201604</strain>
    </source>
</reference>
<feature type="transmembrane region" description="Helical" evidence="1">
    <location>
        <begin position="12"/>
        <end position="32"/>
    </location>
</feature>
<dbReference type="EMBL" id="JAANBB010000146">
    <property type="protein sequence ID" value="KAF7548502.1"/>
    <property type="molecule type" value="Genomic_DNA"/>
</dbReference>
<dbReference type="AlphaFoldDB" id="A0A9P5LEL6"/>
<evidence type="ECO:0000313" key="3">
    <source>
        <dbReference type="Proteomes" id="UP000722485"/>
    </source>
</evidence>
<evidence type="ECO:0000313" key="2">
    <source>
        <dbReference type="EMBL" id="KAF7548502.1"/>
    </source>
</evidence>
<comment type="caution">
    <text evidence="2">The sequence shown here is derived from an EMBL/GenBank/DDBJ whole genome shotgun (WGS) entry which is preliminary data.</text>
</comment>
<organism evidence="2 3">
    <name type="scientific">Cylindrodendrum hubeiense</name>
    <dbReference type="NCBI Taxonomy" id="595255"/>
    <lineage>
        <taxon>Eukaryota</taxon>
        <taxon>Fungi</taxon>
        <taxon>Dikarya</taxon>
        <taxon>Ascomycota</taxon>
        <taxon>Pezizomycotina</taxon>
        <taxon>Sordariomycetes</taxon>
        <taxon>Hypocreomycetidae</taxon>
        <taxon>Hypocreales</taxon>
        <taxon>Nectriaceae</taxon>
        <taxon>Cylindrodendrum</taxon>
    </lineage>
</organism>